<dbReference type="AlphaFoldDB" id="A0A022RWB9"/>
<reference evidence="1 2" key="1">
    <citation type="journal article" date="2013" name="Proc. Natl. Acad. Sci. U.S.A.">
        <title>Fine-scale variation in meiotic recombination in Mimulus inferred from population shotgun sequencing.</title>
        <authorList>
            <person name="Hellsten U."/>
            <person name="Wright K.M."/>
            <person name="Jenkins J."/>
            <person name="Shu S."/>
            <person name="Yuan Y."/>
            <person name="Wessler S.R."/>
            <person name="Schmutz J."/>
            <person name="Willis J.H."/>
            <person name="Rokhsar D.S."/>
        </authorList>
    </citation>
    <scope>NUCLEOTIDE SEQUENCE [LARGE SCALE GENOMIC DNA]</scope>
    <source>
        <strain evidence="2">cv. DUN x IM62</strain>
    </source>
</reference>
<name>A0A022RWB9_ERYGU</name>
<gene>
    <name evidence="1" type="ORF">MIMGU_mgv11b018721mg</name>
</gene>
<evidence type="ECO:0000313" key="2">
    <source>
        <dbReference type="Proteomes" id="UP000030748"/>
    </source>
</evidence>
<proteinExistence type="predicted"/>
<protein>
    <submittedName>
        <fullName evidence="1">Uncharacterized protein</fullName>
    </submittedName>
</protein>
<accession>A0A022RWB9</accession>
<keyword evidence="2" id="KW-1185">Reference proteome</keyword>
<dbReference type="eggNOG" id="ENOG502S9BB">
    <property type="taxonomic scope" value="Eukaryota"/>
</dbReference>
<organism evidence="1 2">
    <name type="scientific">Erythranthe guttata</name>
    <name type="common">Yellow monkey flower</name>
    <name type="synonym">Mimulus guttatus</name>
    <dbReference type="NCBI Taxonomy" id="4155"/>
    <lineage>
        <taxon>Eukaryota</taxon>
        <taxon>Viridiplantae</taxon>
        <taxon>Streptophyta</taxon>
        <taxon>Embryophyta</taxon>
        <taxon>Tracheophyta</taxon>
        <taxon>Spermatophyta</taxon>
        <taxon>Magnoliopsida</taxon>
        <taxon>eudicotyledons</taxon>
        <taxon>Gunneridae</taxon>
        <taxon>Pentapetalae</taxon>
        <taxon>asterids</taxon>
        <taxon>lamiids</taxon>
        <taxon>Lamiales</taxon>
        <taxon>Phrymaceae</taxon>
        <taxon>Erythranthe</taxon>
    </lineage>
</organism>
<evidence type="ECO:0000313" key="1">
    <source>
        <dbReference type="EMBL" id="EYU44827.1"/>
    </source>
</evidence>
<sequence length="67" mass="7481">MFIYILPTSVEQFGANTRIPLLVNPRTLQESQYVTVTGCNNDCDIACCYCDITKQPPFCVQCCKGDP</sequence>
<dbReference type="Proteomes" id="UP000030748">
    <property type="component" value="Unassembled WGS sequence"/>
</dbReference>
<dbReference type="EMBL" id="KI630210">
    <property type="protein sequence ID" value="EYU44827.1"/>
    <property type="molecule type" value="Genomic_DNA"/>
</dbReference>